<comment type="subcellular location">
    <subcellularLocation>
        <location evidence="1">Membrane</location>
        <topology evidence="1">Single-pass membrane protein</topology>
    </subcellularLocation>
</comment>
<dbReference type="InterPro" id="IPR006260">
    <property type="entry name" value="TonB/TolA_C"/>
</dbReference>
<feature type="transmembrane region" description="Helical" evidence="6">
    <location>
        <begin position="21"/>
        <end position="43"/>
    </location>
</feature>
<proteinExistence type="predicted"/>
<reference evidence="8 9" key="1">
    <citation type="submission" date="2021-05" db="EMBL/GenBank/DDBJ databases">
        <title>Petroleum and Energy Research Collection (APPE): ex situ preservation of microbial diversity associated with the oil industry and exploitation of its biotechnological potential.</title>
        <authorList>
            <person name="Paixao C.T.M."/>
            <person name="Gomes M.B."/>
            <person name="Oliveira V.M."/>
        </authorList>
    </citation>
    <scope>NUCLEOTIDE SEQUENCE [LARGE SCALE GENOMIC DNA]</scope>
    <source>
        <strain evidence="8 9">LIT2</strain>
    </source>
</reference>
<dbReference type="Pfam" id="PF03544">
    <property type="entry name" value="TonB_C"/>
    <property type="match status" value="1"/>
</dbReference>
<keyword evidence="2 6" id="KW-0812">Transmembrane</keyword>
<evidence type="ECO:0000256" key="4">
    <source>
        <dbReference type="ARBA" id="ARBA00023136"/>
    </source>
</evidence>
<protein>
    <submittedName>
        <fullName evidence="8">TonB family protein</fullName>
    </submittedName>
</protein>
<evidence type="ECO:0000256" key="5">
    <source>
        <dbReference type="SAM" id="MobiDB-lite"/>
    </source>
</evidence>
<keyword evidence="9" id="KW-1185">Reference proteome</keyword>
<feature type="region of interest" description="Disordered" evidence="5">
    <location>
        <begin position="60"/>
        <end position="206"/>
    </location>
</feature>
<evidence type="ECO:0000256" key="3">
    <source>
        <dbReference type="ARBA" id="ARBA00022989"/>
    </source>
</evidence>
<dbReference type="Proteomes" id="UP001319883">
    <property type="component" value="Unassembled WGS sequence"/>
</dbReference>
<feature type="compositionally biased region" description="Low complexity" evidence="5">
    <location>
        <begin position="68"/>
        <end position="79"/>
    </location>
</feature>
<feature type="domain" description="TonB C-terminal" evidence="7">
    <location>
        <begin position="234"/>
        <end position="299"/>
    </location>
</feature>
<dbReference type="NCBIfam" id="TIGR01352">
    <property type="entry name" value="tonB_Cterm"/>
    <property type="match status" value="1"/>
</dbReference>
<gene>
    <name evidence="8" type="ORF">KGQ91_03935</name>
</gene>
<dbReference type="SUPFAM" id="SSF74653">
    <property type="entry name" value="TolA/TonB C-terminal domain"/>
    <property type="match status" value="1"/>
</dbReference>
<organism evidence="8 9">
    <name type="scientific">Modicisalibacter tunisiensis</name>
    <dbReference type="NCBI Taxonomy" id="390637"/>
    <lineage>
        <taxon>Bacteria</taxon>
        <taxon>Pseudomonadati</taxon>
        <taxon>Pseudomonadota</taxon>
        <taxon>Gammaproteobacteria</taxon>
        <taxon>Oceanospirillales</taxon>
        <taxon>Halomonadaceae</taxon>
        <taxon>Modicisalibacter</taxon>
    </lineage>
</organism>
<evidence type="ECO:0000313" key="8">
    <source>
        <dbReference type="EMBL" id="MBZ9566835.1"/>
    </source>
</evidence>
<accession>A0ABS7WWW1</accession>
<name>A0ABS7WWW1_9GAMM</name>
<dbReference type="RefSeq" id="WP_224420315.1">
    <property type="nucleotide sequence ID" value="NZ_JAGXFD010000001.1"/>
</dbReference>
<keyword evidence="4 6" id="KW-0472">Membrane</keyword>
<evidence type="ECO:0000256" key="1">
    <source>
        <dbReference type="ARBA" id="ARBA00004167"/>
    </source>
</evidence>
<dbReference type="InterPro" id="IPR037682">
    <property type="entry name" value="TonB_C"/>
</dbReference>
<evidence type="ECO:0000259" key="7">
    <source>
        <dbReference type="Pfam" id="PF03544"/>
    </source>
</evidence>
<evidence type="ECO:0000256" key="2">
    <source>
        <dbReference type="ARBA" id="ARBA00022692"/>
    </source>
</evidence>
<evidence type="ECO:0000256" key="6">
    <source>
        <dbReference type="SAM" id="Phobius"/>
    </source>
</evidence>
<feature type="compositionally biased region" description="Pro residues" evidence="5">
    <location>
        <begin position="132"/>
        <end position="157"/>
    </location>
</feature>
<comment type="caution">
    <text evidence="8">The sequence shown here is derived from an EMBL/GenBank/DDBJ whole genome shotgun (WGS) entry which is preliminary data.</text>
</comment>
<evidence type="ECO:0000313" key="9">
    <source>
        <dbReference type="Proteomes" id="UP001319883"/>
    </source>
</evidence>
<keyword evidence="3 6" id="KW-1133">Transmembrane helix</keyword>
<feature type="compositionally biased region" description="Pro residues" evidence="5">
    <location>
        <begin position="96"/>
        <end position="126"/>
    </location>
</feature>
<dbReference type="EMBL" id="JAGXFD010000001">
    <property type="protein sequence ID" value="MBZ9566835.1"/>
    <property type="molecule type" value="Genomic_DNA"/>
</dbReference>
<sequence length="308" mass="31969">MTAPVSDPHDYAPVSRRYRQWLAGASALALHALVLAGVAGLTWSPPPPEPPPAIDVVLTRQPAVDPQAARAIAEAAQTASGPASAGHDTPAAPSSPSSPPAPESASSPPPPAATDSPAPPPEPTAPDEPAAPSEPPPAPAPEPAPAPDSAPTPPSPDEPPKPRRDASAASGRDLLAQATSSVRERGFDAAPAGGGEGDASQRAARKAAEARYEEDWTRRVETYGNRFYPAPPDLDGQLRIRVVIGRDGQLRQAEVIQSSGKPRLDQAALDTVRGAAPYRPFDKGMGARDSLTITRVWRYGKGNNFGVR</sequence>
<dbReference type="Gene3D" id="3.30.1150.10">
    <property type="match status" value="1"/>
</dbReference>